<organism evidence="2 3">
    <name type="scientific">Pigmentiphaga aceris</name>
    <dbReference type="NCBI Taxonomy" id="1940612"/>
    <lineage>
        <taxon>Bacteria</taxon>
        <taxon>Pseudomonadati</taxon>
        <taxon>Pseudomonadota</taxon>
        <taxon>Betaproteobacteria</taxon>
        <taxon>Burkholderiales</taxon>
        <taxon>Alcaligenaceae</taxon>
        <taxon>Pigmentiphaga</taxon>
    </lineage>
</organism>
<accession>A0A5C0B251</accession>
<evidence type="ECO:0000313" key="2">
    <source>
        <dbReference type="EMBL" id="QEI07984.1"/>
    </source>
</evidence>
<reference evidence="2 3" key="1">
    <citation type="submission" date="2019-08" db="EMBL/GenBank/DDBJ databases">
        <title>Amphibian skin-associated Pigmentiphaga: genome sequence and occurrence across geography and hosts.</title>
        <authorList>
            <person name="Bletz M.C."/>
            <person name="Bunk B."/>
            <person name="Sproeer C."/>
            <person name="Biwer P."/>
            <person name="Reiter S."/>
            <person name="Rabemananjara F.C.E."/>
            <person name="Schulz S."/>
            <person name="Overmann J."/>
            <person name="Vences M."/>
        </authorList>
    </citation>
    <scope>NUCLEOTIDE SEQUENCE [LARGE SCALE GENOMIC DNA]</scope>
    <source>
        <strain evidence="2 3">Mada1488</strain>
    </source>
</reference>
<dbReference type="Proteomes" id="UP000325161">
    <property type="component" value="Chromosome"/>
</dbReference>
<protein>
    <submittedName>
        <fullName evidence="2">Uncharacterized protein</fullName>
    </submittedName>
</protein>
<name>A0A5C0B251_9BURK</name>
<proteinExistence type="predicted"/>
<keyword evidence="3" id="KW-1185">Reference proteome</keyword>
<feature type="transmembrane region" description="Helical" evidence="1">
    <location>
        <begin position="70"/>
        <end position="94"/>
    </location>
</feature>
<keyword evidence="1" id="KW-0472">Membrane</keyword>
<dbReference type="KEGG" id="pacr:FXN63_20690"/>
<evidence type="ECO:0000313" key="3">
    <source>
        <dbReference type="Proteomes" id="UP000325161"/>
    </source>
</evidence>
<gene>
    <name evidence="2" type="ORF">FXN63_20690</name>
</gene>
<dbReference type="EMBL" id="CP043046">
    <property type="protein sequence ID" value="QEI07984.1"/>
    <property type="molecule type" value="Genomic_DNA"/>
</dbReference>
<keyword evidence="1" id="KW-1133">Transmembrane helix</keyword>
<keyword evidence="1" id="KW-0812">Transmembrane</keyword>
<dbReference type="RefSeq" id="WP_148817065.1">
    <property type="nucleotide sequence ID" value="NZ_CP043046.1"/>
</dbReference>
<sequence length="107" mass="11808">MPEDRATQGGIRRFFAANTWVAYGAAYLVGLFYTAAGASNLFTALFYGYVDGKLGPLTFDSDPADFVIKVAISGLTTLVLGTVVIFATVGWLHVWRQKWRSRQRPDV</sequence>
<feature type="transmembrane region" description="Helical" evidence="1">
    <location>
        <begin position="20"/>
        <end position="50"/>
    </location>
</feature>
<evidence type="ECO:0000256" key="1">
    <source>
        <dbReference type="SAM" id="Phobius"/>
    </source>
</evidence>
<dbReference type="AlphaFoldDB" id="A0A5C0B251"/>